<dbReference type="AlphaFoldDB" id="A0A2G8RZ45"/>
<proteinExistence type="predicted"/>
<protein>
    <submittedName>
        <fullName evidence="2">Uncharacterized protein</fullName>
    </submittedName>
</protein>
<reference evidence="2 3" key="1">
    <citation type="journal article" date="2015" name="Sci. Rep.">
        <title>Chromosome-level genome map provides insights into diverse defense mechanisms in the medicinal fungus Ganoderma sinense.</title>
        <authorList>
            <person name="Zhu Y."/>
            <person name="Xu J."/>
            <person name="Sun C."/>
            <person name="Zhou S."/>
            <person name="Xu H."/>
            <person name="Nelson D.R."/>
            <person name="Qian J."/>
            <person name="Song J."/>
            <person name="Luo H."/>
            <person name="Xiang L."/>
            <person name="Li Y."/>
            <person name="Xu Z."/>
            <person name="Ji A."/>
            <person name="Wang L."/>
            <person name="Lu S."/>
            <person name="Hayward A."/>
            <person name="Sun W."/>
            <person name="Li X."/>
            <person name="Schwartz D.C."/>
            <person name="Wang Y."/>
            <person name="Chen S."/>
        </authorList>
    </citation>
    <scope>NUCLEOTIDE SEQUENCE [LARGE SCALE GENOMIC DNA]</scope>
    <source>
        <strain evidence="2 3">ZZ0214-1</strain>
    </source>
</reference>
<dbReference type="EMBL" id="AYKW01000037">
    <property type="protein sequence ID" value="PIL26791.1"/>
    <property type="molecule type" value="Genomic_DNA"/>
</dbReference>
<gene>
    <name evidence="2" type="ORF">GSI_11127</name>
</gene>
<sequence length="121" mass="12988">MSLGNSVAALALRPVDINDLPERTRILAHEDPPPEHPSVVGSTALYITSLASRVASIDRLASPAQAGLFSDAYTKADINTFETDVLKQLWMMTIALGINVHPVSRSSPPTARCPPRTEQGL</sequence>
<feature type="region of interest" description="Disordered" evidence="1">
    <location>
        <begin position="102"/>
        <end position="121"/>
    </location>
</feature>
<organism evidence="2 3">
    <name type="scientific">Ganoderma sinense ZZ0214-1</name>
    <dbReference type="NCBI Taxonomy" id="1077348"/>
    <lineage>
        <taxon>Eukaryota</taxon>
        <taxon>Fungi</taxon>
        <taxon>Dikarya</taxon>
        <taxon>Basidiomycota</taxon>
        <taxon>Agaricomycotina</taxon>
        <taxon>Agaricomycetes</taxon>
        <taxon>Polyporales</taxon>
        <taxon>Polyporaceae</taxon>
        <taxon>Ganoderma</taxon>
    </lineage>
</organism>
<dbReference type="Proteomes" id="UP000230002">
    <property type="component" value="Unassembled WGS sequence"/>
</dbReference>
<comment type="caution">
    <text evidence="2">The sequence shown here is derived from an EMBL/GenBank/DDBJ whole genome shotgun (WGS) entry which is preliminary data.</text>
</comment>
<evidence type="ECO:0000313" key="3">
    <source>
        <dbReference type="Proteomes" id="UP000230002"/>
    </source>
</evidence>
<name>A0A2G8RZ45_9APHY</name>
<evidence type="ECO:0000256" key="1">
    <source>
        <dbReference type="SAM" id="MobiDB-lite"/>
    </source>
</evidence>
<evidence type="ECO:0000313" key="2">
    <source>
        <dbReference type="EMBL" id="PIL26791.1"/>
    </source>
</evidence>
<keyword evidence="3" id="KW-1185">Reference proteome</keyword>
<accession>A0A2G8RZ45</accession>